<name>A0ABM8UYB1_9BACT</name>
<gene>
    <name evidence="1" type="ORF">DYBT9623_05268</name>
</gene>
<keyword evidence="2" id="KW-1185">Reference proteome</keyword>
<sequence>MLENNKINLEKDDLEIFLINHLDKIYAAKSMLVSELPQILDNAYFSDLRGAIYETVEDVKKQMVRMDEIYQIMGAAVSEGNSNGLKGLIDDSFKDIGLHSSNPELRDMSILFYLHNIESIEMASFQILEMLAVKLKNGRIKQLIKQNYEEAKADRTLLLLINAKYISTV</sequence>
<protein>
    <recommendedName>
        <fullName evidence="3">DUF892 family protein</fullName>
    </recommendedName>
</protein>
<dbReference type="Proteomes" id="UP000679725">
    <property type="component" value="Unassembled WGS sequence"/>
</dbReference>
<evidence type="ECO:0008006" key="3">
    <source>
        <dbReference type="Google" id="ProtNLM"/>
    </source>
</evidence>
<dbReference type="PANTHER" id="PTHR30565">
    <property type="entry name" value="PROTEIN YCIF"/>
    <property type="match status" value="1"/>
</dbReference>
<dbReference type="PANTHER" id="PTHR30565:SF9">
    <property type="entry name" value="PROTEIN YCIF"/>
    <property type="match status" value="1"/>
</dbReference>
<dbReference type="InterPro" id="IPR047114">
    <property type="entry name" value="YciF"/>
</dbReference>
<dbReference type="EMBL" id="CAJRAU010000012">
    <property type="protein sequence ID" value="CAG5074581.1"/>
    <property type="molecule type" value="Genomic_DNA"/>
</dbReference>
<dbReference type="Gene3D" id="1.20.1260.10">
    <property type="match status" value="1"/>
</dbReference>
<dbReference type="InterPro" id="IPR010287">
    <property type="entry name" value="DUF892_YciF-like"/>
</dbReference>
<proteinExistence type="predicted"/>
<organism evidence="1 2">
    <name type="scientific">Dyadobacter linearis</name>
    <dbReference type="NCBI Taxonomy" id="2823330"/>
    <lineage>
        <taxon>Bacteria</taxon>
        <taxon>Pseudomonadati</taxon>
        <taxon>Bacteroidota</taxon>
        <taxon>Cytophagia</taxon>
        <taxon>Cytophagales</taxon>
        <taxon>Spirosomataceae</taxon>
        <taxon>Dyadobacter</taxon>
    </lineage>
</organism>
<dbReference type="RefSeq" id="WP_215236502.1">
    <property type="nucleotide sequence ID" value="NZ_CAJRAU010000012.1"/>
</dbReference>
<accession>A0ABM8UYB1</accession>
<dbReference type="SUPFAM" id="SSF47240">
    <property type="entry name" value="Ferritin-like"/>
    <property type="match status" value="1"/>
</dbReference>
<comment type="caution">
    <text evidence="1">The sequence shown here is derived from an EMBL/GenBank/DDBJ whole genome shotgun (WGS) entry which is preliminary data.</text>
</comment>
<evidence type="ECO:0000313" key="1">
    <source>
        <dbReference type="EMBL" id="CAG5074581.1"/>
    </source>
</evidence>
<dbReference type="InterPro" id="IPR009078">
    <property type="entry name" value="Ferritin-like_SF"/>
</dbReference>
<evidence type="ECO:0000313" key="2">
    <source>
        <dbReference type="Proteomes" id="UP000679725"/>
    </source>
</evidence>
<dbReference type="Pfam" id="PF05974">
    <property type="entry name" value="DUF892"/>
    <property type="match status" value="1"/>
</dbReference>
<dbReference type="InterPro" id="IPR012347">
    <property type="entry name" value="Ferritin-like"/>
</dbReference>
<reference evidence="1 2" key="1">
    <citation type="submission" date="2021-04" db="EMBL/GenBank/DDBJ databases">
        <authorList>
            <person name="Rodrigo-Torres L."/>
            <person name="Arahal R. D."/>
            <person name="Lucena T."/>
        </authorList>
    </citation>
    <scope>NUCLEOTIDE SEQUENCE [LARGE SCALE GENOMIC DNA]</scope>
    <source>
        <strain evidence="1 2">CECT 9623</strain>
    </source>
</reference>